<feature type="domain" description="Quinolinate phosphoribosyl transferase N-terminal" evidence="6">
    <location>
        <begin position="12"/>
        <end position="87"/>
    </location>
</feature>
<name>A0A810Q992_9FIRM</name>
<comment type="similarity">
    <text evidence="1">Belongs to the NadC/ModD family.</text>
</comment>
<dbReference type="PANTHER" id="PTHR32179">
    <property type="entry name" value="NICOTINATE-NUCLEOTIDE PYROPHOSPHORYLASE [CARBOXYLATING]"/>
    <property type="match status" value="1"/>
</dbReference>
<evidence type="ECO:0000259" key="5">
    <source>
        <dbReference type="Pfam" id="PF01729"/>
    </source>
</evidence>
<dbReference type="SUPFAM" id="SSF51690">
    <property type="entry name" value="Nicotinate/Quinolinate PRTase C-terminal domain-like"/>
    <property type="match status" value="1"/>
</dbReference>
<protein>
    <submittedName>
        <fullName evidence="7">Nicotinate-nucleotide pyrophosphorylase</fullName>
    </submittedName>
</protein>
<dbReference type="Proteomes" id="UP000679848">
    <property type="component" value="Chromosome"/>
</dbReference>
<dbReference type="SUPFAM" id="SSF54675">
    <property type="entry name" value="Nicotinate/Quinolinate PRTase N-terminal domain-like"/>
    <property type="match status" value="1"/>
</dbReference>
<dbReference type="GO" id="GO:0009435">
    <property type="term" value="P:NAD+ biosynthetic process"/>
    <property type="evidence" value="ECO:0007669"/>
    <property type="project" value="InterPro"/>
</dbReference>
<dbReference type="KEGG" id="pfaa:MM59RIKEN_21380"/>
<dbReference type="GO" id="GO:0034213">
    <property type="term" value="P:quinolinate catabolic process"/>
    <property type="evidence" value="ECO:0007669"/>
    <property type="project" value="TreeGrafter"/>
</dbReference>
<evidence type="ECO:0000313" key="8">
    <source>
        <dbReference type="Proteomes" id="UP000679848"/>
    </source>
</evidence>
<dbReference type="GO" id="GO:0005737">
    <property type="term" value="C:cytoplasm"/>
    <property type="evidence" value="ECO:0007669"/>
    <property type="project" value="TreeGrafter"/>
</dbReference>
<keyword evidence="8" id="KW-1185">Reference proteome</keyword>
<evidence type="ECO:0000256" key="3">
    <source>
        <dbReference type="ARBA" id="ARBA00022679"/>
    </source>
</evidence>
<proteinExistence type="inferred from homology"/>
<dbReference type="PANTHER" id="PTHR32179:SF3">
    <property type="entry name" value="NICOTINATE-NUCLEOTIDE PYROPHOSPHORYLASE [CARBOXYLATING]"/>
    <property type="match status" value="1"/>
</dbReference>
<organism evidence="7 8">
    <name type="scientific">Pusillibacter faecalis</name>
    <dbReference type="NCBI Taxonomy" id="2714358"/>
    <lineage>
        <taxon>Bacteria</taxon>
        <taxon>Bacillati</taxon>
        <taxon>Bacillota</taxon>
        <taxon>Clostridia</taxon>
        <taxon>Eubacteriales</taxon>
        <taxon>Oscillospiraceae</taxon>
        <taxon>Pusillibacter</taxon>
    </lineage>
</organism>
<keyword evidence="2" id="KW-0328">Glycosyltransferase</keyword>
<sequence length="269" mass="28918">MNDIRDALFREIQTKTFRAVLTTERSGVISGVEEAAECAARLGVQWTCSLEEGAALEAGETVAEIAASPKQMALAEERLIGLLAKTSGIATAARRAVETAAGRVKIVSGAWKKMPPQLKMAVRKAVAVGGAQVRISEAPMLYIDKNYIEMFGSVERALTAAAEWRQLKKVVQIKGKLDSIPSETRQALSGGGDVLMIDTGQISDLTACIEELCRLGGRNQVQVAFSGNVRIRDIPVMADLGVDILGIGKEIIDAQLLDMRLDVVEEIKP</sequence>
<comment type="catalytic activity">
    <reaction evidence="4">
        <text>nicotinate beta-D-ribonucleotide + CO2 + diphosphate = quinolinate + 5-phospho-alpha-D-ribose 1-diphosphate + 2 H(+)</text>
        <dbReference type="Rhea" id="RHEA:12733"/>
        <dbReference type="ChEBI" id="CHEBI:15378"/>
        <dbReference type="ChEBI" id="CHEBI:16526"/>
        <dbReference type="ChEBI" id="CHEBI:29959"/>
        <dbReference type="ChEBI" id="CHEBI:33019"/>
        <dbReference type="ChEBI" id="CHEBI:57502"/>
        <dbReference type="ChEBI" id="CHEBI:58017"/>
        <dbReference type="EC" id="2.4.2.19"/>
    </reaction>
</comment>
<dbReference type="InterPro" id="IPR037128">
    <property type="entry name" value="Quinolinate_PRibosylTase_N_sf"/>
</dbReference>
<reference evidence="7" key="1">
    <citation type="submission" date="2020-09" db="EMBL/GenBank/DDBJ databases">
        <title>New species isolated from human feces.</title>
        <authorList>
            <person name="Kitahara M."/>
            <person name="Shigeno Y."/>
            <person name="Shime M."/>
            <person name="Matsumoto Y."/>
            <person name="Nakamura S."/>
            <person name="Motooka D."/>
            <person name="Fukuoka S."/>
            <person name="Nishikawa H."/>
            <person name="Benno Y."/>
        </authorList>
    </citation>
    <scope>NUCLEOTIDE SEQUENCE</scope>
    <source>
        <strain evidence="7">MM59</strain>
    </source>
</reference>
<feature type="domain" description="Quinolinate phosphoribosyl transferase C-terminal" evidence="5">
    <location>
        <begin position="89"/>
        <end position="262"/>
    </location>
</feature>
<accession>A0A810Q992</accession>
<dbReference type="RefSeq" id="WP_213543309.1">
    <property type="nucleotide sequence ID" value="NZ_AP023420.1"/>
</dbReference>
<dbReference type="InterPro" id="IPR022412">
    <property type="entry name" value="Quinolinate_PRibosylTrfase_N"/>
</dbReference>
<keyword evidence="3" id="KW-0808">Transferase</keyword>
<gene>
    <name evidence="7" type="ORF">MM59RIKEN_21380</name>
</gene>
<evidence type="ECO:0000256" key="2">
    <source>
        <dbReference type="ARBA" id="ARBA00022676"/>
    </source>
</evidence>
<evidence type="ECO:0000256" key="4">
    <source>
        <dbReference type="ARBA" id="ARBA00047445"/>
    </source>
</evidence>
<dbReference type="GO" id="GO:0004514">
    <property type="term" value="F:nicotinate-nucleotide diphosphorylase (carboxylating) activity"/>
    <property type="evidence" value="ECO:0007669"/>
    <property type="project" value="UniProtKB-EC"/>
</dbReference>
<dbReference type="InterPro" id="IPR036068">
    <property type="entry name" value="Nicotinate_pribotase-like_C"/>
</dbReference>
<dbReference type="InterPro" id="IPR002638">
    <property type="entry name" value="Quinolinate_PRibosylTrfase_C"/>
</dbReference>
<dbReference type="Gene3D" id="3.20.20.70">
    <property type="entry name" value="Aldolase class I"/>
    <property type="match status" value="1"/>
</dbReference>
<dbReference type="Pfam" id="PF02749">
    <property type="entry name" value="QRPTase_N"/>
    <property type="match status" value="1"/>
</dbReference>
<evidence type="ECO:0000259" key="6">
    <source>
        <dbReference type="Pfam" id="PF02749"/>
    </source>
</evidence>
<dbReference type="AlphaFoldDB" id="A0A810Q992"/>
<dbReference type="InterPro" id="IPR027277">
    <property type="entry name" value="NadC/ModD"/>
</dbReference>
<evidence type="ECO:0000256" key="1">
    <source>
        <dbReference type="ARBA" id="ARBA00009400"/>
    </source>
</evidence>
<dbReference type="Gene3D" id="3.90.1170.20">
    <property type="entry name" value="Quinolinate phosphoribosyl transferase, N-terminal domain"/>
    <property type="match status" value="1"/>
</dbReference>
<evidence type="ECO:0000313" key="7">
    <source>
        <dbReference type="EMBL" id="BCK84819.1"/>
    </source>
</evidence>
<dbReference type="EMBL" id="AP023420">
    <property type="protein sequence ID" value="BCK84819.1"/>
    <property type="molecule type" value="Genomic_DNA"/>
</dbReference>
<dbReference type="InterPro" id="IPR013785">
    <property type="entry name" value="Aldolase_TIM"/>
</dbReference>
<dbReference type="Pfam" id="PF01729">
    <property type="entry name" value="QRPTase_C"/>
    <property type="match status" value="1"/>
</dbReference>